<keyword evidence="2" id="KW-1133">Transmembrane helix</keyword>
<gene>
    <name evidence="3" type="ORF">PCOR1329_LOCUS13051</name>
</gene>
<reference evidence="3" key="1">
    <citation type="submission" date="2023-10" db="EMBL/GenBank/DDBJ databases">
        <authorList>
            <person name="Chen Y."/>
            <person name="Shah S."/>
            <person name="Dougan E. K."/>
            <person name="Thang M."/>
            <person name="Chan C."/>
        </authorList>
    </citation>
    <scope>NUCLEOTIDE SEQUENCE [LARGE SCALE GENOMIC DNA]</scope>
</reference>
<evidence type="ECO:0000313" key="4">
    <source>
        <dbReference type="Proteomes" id="UP001189429"/>
    </source>
</evidence>
<sequence length="553" mass="60136">MSSSGEPLLPLRGAGGEGARTAGSAVAGPAPRHAEAWTGGIMQLALDMALSFAFWKVLLFTECTRLQFWLATGAVVVAMVLWRVLLARHTSRDELLGKLPYTCGAVSQEGKVLYLVATLHVSPRAPRDVHAVVDAVGPQLVMIELDEERLNRFSTKDPPPPKDLQPLEILDASGAESWTVEAQRALWNGERANLLIDSEVVFDEEDQHGLRCQSEQLRGRLALVLRGGPEGVFAPFSLKAFRAARAGAEGVLVINNDGQGDRLPPFRLGAADLAGELRAAWAAGSCGFPPVPLLLLKRSDGERLMACCRRSVPTKVSFKVLADSYPRRTLCRRLCQGCSAFFSGIGILYGIIGLLGVDVGAEFSAAEEAAEREGLPCVCVDVDMNRLWNRLGRSLLPTPRNLLNSSLSWVAFPRVLWAFLFPPRANVDVLGSVFLHVLSLPLRTWVAMALACVVGNFVTTNFLQALTALPERAAEKAGYVKEEDRDDVQTWILLLLEVLMLPQIYDAIAASRDEAMYQGVVAKSREHSASRLVLVCGAAHSNGILQRLRARGF</sequence>
<keyword evidence="2" id="KW-0472">Membrane</keyword>
<feature type="transmembrane region" description="Helical" evidence="2">
    <location>
        <begin position="433"/>
        <end position="458"/>
    </location>
</feature>
<dbReference type="PANTHER" id="PTHR21530:SF7">
    <property type="entry name" value="TRAB DOMAIN-CONTAINING PROTEIN"/>
    <property type="match status" value="1"/>
</dbReference>
<accession>A0ABN9QLQ3</accession>
<protein>
    <recommendedName>
        <fullName evidence="5">PA domain-containing protein</fullName>
    </recommendedName>
</protein>
<keyword evidence="2" id="KW-0812">Transmembrane</keyword>
<feature type="transmembrane region" description="Helical" evidence="2">
    <location>
        <begin position="334"/>
        <end position="357"/>
    </location>
</feature>
<dbReference type="Proteomes" id="UP001189429">
    <property type="component" value="Unassembled WGS sequence"/>
</dbReference>
<name>A0ABN9QLQ3_9DINO</name>
<dbReference type="InterPro" id="IPR046450">
    <property type="entry name" value="PA_dom_sf"/>
</dbReference>
<feature type="transmembrane region" description="Helical" evidence="2">
    <location>
        <begin position="66"/>
        <end position="86"/>
    </location>
</feature>
<dbReference type="InterPro" id="IPR046345">
    <property type="entry name" value="TraB_PrgY-like"/>
</dbReference>
<dbReference type="Gene3D" id="3.50.30.30">
    <property type="match status" value="1"/>
</dbReference>
<comment type="caution">
    <text evidence="3">The sequence shown here is derived from an EMBL/GenBank/DDBJ whole genome shotgun (WGS) entry which is preliminary data.</text>
</comment>
<proteinExistence type="predicted"/>
<dbReference type="EMBL" id="CAUYUJ010003836">
    <property type="protein sequence ID" value="CAK0807042.1"/>
    <property type="molecule type" value="Genomic_DNA"/>
</dbReference>
<keyword evidence="4" id="KW-1185">Reference proteome</keyword>
<dbReference type="SUPFAM" id="SSF52025">
    <property type="entry name" value="PA domain"/>
    <property type="match status" value="1"/>
</dbReference>
<evidence type="ECO:0000313" key="3">
    <source>
        <dbReference type="EMBL" id="CAK0807042.1"/>
    </source>
</evidence>
<evidence type="ECO:0008006" key="5">
    <source>
        <dbReference type="Google" id="ProtNLM"/>
    </source>
</evidence>
<evidence type="ECO:0000256" key="2">
    <source>
        <dbReference type="SAM" id="Phobius"/>
    </source>
</evidence>
<evidence type="ECO:0000256" key="1">
    <source>
        <dbReference type="SAM" id="MobiDB-lite"/>
    </source>
</evidence>
<dbReference type="PANTHER" id="PTHR21530">
    <property type="entry name" value="PHEROMONE SHUTDOWN PROTEIN"/>
    <property type="match status" value="1"/>
</dbReference>
<feature type="region of interest" description="Disordered" evidence="1">
    <location>
        <begin position="1"/>
        <end position="26"/>
    </location>
</feature>
<organism evidence="3 4">
    <name type="scientific">Prorocentrum cordatum</name>
    <dbReference type="NCBI Taxonomy" id="2364126"/>
    <lineage>
        <taxon>Eukaryota</taxon>
        <taxon>Sar</taxon>
        <taxon>Alveolata</taxon>
        <taxon>Dinophyceae</taxon>
        <taxon>Prorocentrales</taxon>
        <taxon>Prorocentraceae</taxon>
        <taxon>Prorocentrum</taxon>
    </lineage>
</organism>